<dbReference type="CDD" id="cd22984">
    <property type="entry name" value="DD_CrRSP7-like"/>
    <property type="match status" value="1"/>
</dbReference>
<dbReference type="PANTHER" id="PTHR10699">
    <property type="entry name" value="NEUROMODULIN"/>
    <property type="match status" value="1"/>
</dbReference>
<evidence type="ECO:0000259" key="2">
    <source>
        <dbReference type="SMART" id="SM00394"/>
    </source>
</evidence>
<dbReference type="AlphaFoldDB" id="A0A8S1P476"/>
<feature type="domain" description="RIIa" evidence="2">
    <location>
        <begin position="13"/>
        <end position="50"/>
    </location>
</feature>
<sequence>MASKYLQKYPVPEGFHQILHDFTREVLRDQPDDIIKYGADYFESMAQGKEFKFESKYNIAKGEAPGRNYKINLILQYVHMPPKPSDMTEKAKIVVEKSNNRPDSQQVKRVGSGNPNNISHASSQGSYPDEKNAAKEYILIIMRIQKQIMMTKLIKMIKMIKNEELPKLTSFDDKDVQNIIKIQAAAKGKIARSQVNKNQKKQSKDDFNKIEQNQNQNKDEKQQIEQQQIVKIQYEEDQQFGQEEE</sequence>
<dbReference type="PROSITE" id="PS50096">
    <property type="entry name" value="IQ"/>
    <property type="match status" value="1"/>
</dbReference>
<keyword evidence="4" id="KW-1185">Reference proteome</keyword>
<dbReference type="PANTHER" id="PTHR10699:SF11">
    <property type="entry name" value="IGLOO, ISOFORM A"/>
    <property type="match status" value="1"/>
</dbReference>
<proteinExistence type="predicted"/>
<evidence type="ECO:0000313" key="3">
    <source>
        <dbReference type="EMBL" id="CAD8097674.1"/>
    </source>
</evidence>
<accession>A0A8S1P476</accession>
<reference evidence="3" key="1">
    <citation type="submission" date="2021-01" db="EMBL/GenBank/DDBJ databases">
        <authorList>
            <consortium name="Genoscope - CEA"/>
            <person name="William W."/>
        </authorList>
    </citation>
    <scope>NUCLEOTIDE SEQUENCE</scope>
</reference>
<dbReference type="SMART" id="SM00394">
    <property type="entry name" value="RIIa"/>
    <property type="match status" value="1"/>
</dbReference>
<dbReference type="Pfam" id="PF02197">
    <property type="entry name" value="RIIa"/>
    <property type="match status" value="1"/>
</dbReference>
<evidence type="ECO:0000313" key="4">
    <source>
        <dbReference type="Proteomes" id="UP000688137"/>
    </source>
</evidence>
<dbReference type="InterPro" id="IPR003117">
    <property type="entry name" value="cAMP_dep_PK_reg_su_I/II_a/b"/>
</dbReference>
<gene>
    <name evidence="3" type="ORF">PPRIM_AZ9-3.1.T1040167</name>
</gene>
<organism evidence="3 4">
    <name type="scientific">Paramecium primaurelia</name>
    <dbReference type="NCBI Taxonomy" id="5886"/>
    <lineage>
        <taxon>Eukaryota</taxon>
        <taxon>Sar</taxon>
        <taxon>Alveolata</taxon>
        <taxon>Ciliophora</taxon>
        <taxon>Intramacronucleata</taxon>
        <taxon>Oligohymenophorea</taxon>
        <taxon>Peniculida</taxon>
        <taxon>Parameciidae</taxon>
        <taxon>Paramecium</taxon>
    </lineage>
</organism>
<name>A0A8S1P476_PARPR</name>
<feature type="compositionally biased region" description="Polar residues" evidence="1">
    <location>
        <begin position="101"/>
        <end position="126"/>
    </location>
</feature>
<dbReference type="Proteomes" id="UP000688137">
    <property type="component" value="Unassembled WGS sequence"/>
</dbReference>
<dbReference type="EMBL" id="CAJJDM010000107">
    <property type="protein sequence ID" value="CAD8097674.1"/>
    <property type="molecule type" value="Genomic_DNA"/>
</dbReference>
<dbReference type="OMA" id="FLANYCE"/>
<dbReference type="GO" id="GO:0005516">
    <property type="term" value="F:calmodulin binding"/>
    <property type="evidence" value="ECO:0007669"/>
    <property type="project" value="TreeGrafter"/>
</dbReference>
<evidence type="ECO:0000256" key="1">
    <source>
        <dbReference type="SAM" id="MobiDB-lite"/>
    </source>
</evidence>
<feature type="region of interest" description="Disordered" evidence="1">
    <location>
        <begin position="97"/>
        <end position="128"/>
    </location>
</feature>
<comment type="caution">
    <text evidence="3">The sequence shown here is derived from an EMBL/GenBank/DDBJ whole genome shotgun (WGS) entry which is preliminary data.</text>
</comment>
<feature type="region of interest" description="Disordered" evidence="1">
    <location>
        <begin position="191"/>
        <end position="228"/>
    </location>
</feature>
<protein>
    <recommendedName>
        <fullName evidence="2">RIIa domain-containing protein</fullName>
    </recommendedName>
</protein>